<feature type="domain" description="Halobacterial output" evidence="1">
    <location>
        <begin position="82"/>
        <end position="151"/>
    </location>
</feature>
<name>L9WAW5_9EURY</name>
<dbReference type="Pfam" id="PF18545">
    <property type="entry name" value="HalOD1"/>
    <property type="match status" value="1"/>
</dbReference>
<evidence type="ECO:0000259" key="1">
    <source>
        <dbReference type="Pfam" id="PF18545"/>
    </source>
</evidence>
<reference evidence="2 3" key="1">
    <citation type="journal article" date="2014" name="PLoS Genet.">
        <title>Phylogenetically driven sequencing of extremely halophilic archaea reveals strategies for static and dynamic osmo-response.</title>
        <authorList>
            <person name="Becker E.A."/>
            <person name="Seitzer P.M."/>
            <person name="Tritt A."/>
            <person name="Larsen D."/>
            <person name="Krusor M."/>
            <person name="Yao A.I."/>
            <person name="Wu D."/>
            <person name="Madern D."/>
            <person name="Eisen J.A."/>
            <person name="Darling A.E."/>
            <person name="Facciotti M.T."/>
        </authorList>
    </citation>
    <scope>NUCLEOTIDE SEQUENCE [LARGE SCALE GENOMIC DNA]</scope>
    <source>
        <strain evidence="2 3">JCM 14089</strain>
    </source>
</reference>
<proteinExistence type="predicted"/>
<sequence length="171" mass="18662">MFDRSPVAVATELEHTQLPKLDDAGVVDYRDGVVVLRDDTAQTLLEGILTADRGQRLKPMAVSTAGIAPEITTRAAYRAEQERSLTEAILAAVADHRGADLRWADSDRYDELDPESLNTLFQSKSTAETSVTLRTATVRVALWEDDGVAIRVTDARDSPMLAAPQTVCGRH</sequence>
<protein>
    <recommendedName>
        <fullName evidence="1">Halobacterial output domain-containing protein</fullName>
    </recommendedName>
</protein>
<evidence type="ECO:0000313" key="3">
    <source>
        <dbReference type="Proteomes" id="UP000011661"/>
    </source>
</evidence>
<comment type="caution">
    <text evidence="2">The sequence shown here is derived from an EMBL/GenBank/DDBJ whole genome shotgun (WGS) entry which is preliminary data.</text>
</comment>
<gene>
    <name evidence="2" type="ORF">C495_05813</name>
</gene>
<keyword evidence="3" id="KW-1185">Reference proteome</keyword>
<dbReference type="STRING" id="1230460.C495_05813"/>
<accession>L9WAW5</accession>
<dbReference type="PATRIC" id="fig|1230460.4.peg.1179"/>
<dbReference type="EMBL" id="AOHX01000029">
    <property type="protein sequence ID" value="ELY46599.1"/>
    <property type="molecule type" value="Genomic_DNA"/>
</dbReference>
<dbReference type="Proteomes" id="UP000011661">
    <property type="component" value="Unassembled WGS sequence"/>
</dbReference>
<evidence type="ECO:0000313" key="2">
    <source>
        <dbReference type="EMBL" id="ELY46599.1"/>
    </source>
</evidence>
<dbReference type="AlphaFoldDB" id="L9WAW5"/>
<dbReference type="InterPro" id="IPR040624">
    <property type="entry name" value="HalOD1"/>
</dbReference>
<organism evidence="2 3">
    <name type="scientific">Natronorubrum sulfidifaciens JCM 14089</name>
    <dbReference type="NCBI Taxonomy" id="1230460"/>
    <lineage>
        <taxon>Archaea</taxon>
        <taxon>Methanobacteriati</taxon>
        <taxon>Methanobacteriota</taxon>
        <taxon>Stenosarchaea group</taxon>
        <taxon>Halobacteria</taxon>
        <taxon>Halobacteriales</taxon>
        <taxon>Natrialbaceae</taxon>
        <taxon>Natronorubrum</taxon>
    </lineage>
</organism>